<dbReference type="EMBL" id="CP006019">
    <property type="protein sequence ID" value="AIF70127.1"/>
    <property type="molecule type" value="Genomic_DNA"/>
</dbReference>
<keyword evidence="4 7" id="KW-0812">Transmembrane</keyword>
<dbReference type="RefSeq" id="WP_048165610.1">
    <property type="nucleotide sequence ID" value="NZ_CP006019.1"/>
</dbReference>
<dbReference type="Proteomes" id="UP000027981">
    <property type="component" value="Chromosome"/>
</dbReference>
<comment type="subcellular location">
    <subcellularLocation>
        <location evidence="1">Cell membrane</location>
        <topology evidence="1">Multi-pass membrane protein</topology>
    </subcellularLocation>
</comment>
<protein>
    <recommendedName>
        <fullName evidence="12">ABC transporter permease</fullName>
    </recommendedName>
</protein>
<dbReference type="GO" id="GO:0005886">
    <property type="term" value="C:plasma membrane"/>
    <property type="evidence" value="ECO:0007669"/>
    <property type="project" value="UniProtKB-SubCell"/>
</dbReference>
<dbReference type="InterPro" id="IPR025857">
    <property type="entry name" value="MacB_PCD"/>
</dbReference>
<evidence type="ECO:0000256" key="1">
    <source>
        <dbReference type="ARBA" id="ARBA00004651"/>
    </source>
</evidence>
<dbReference type="PANTHER" id="PTHR43738:SF1">
    <property type="entry name" value="HEMIN TRANSPORT SYSTEM PERMEASE PROTEIN HRTB-RELATED"/>
    <property type="match status" value="1"/>
</dbReference>
<dbReference type="InterPro" id="IPR051125">
    <property type="entry name" value="ABC-4/HrtB_transporter"/>
</dbReference>
<keyword evidence="5 7" id="KW-1133">Transmembrane helix</keyword>
<dbReference type="Pfam" id="PF12704">
    <property type="entry name" value="MacB_PCD"/>
    <property type="match status" value="1"/>
</dbReference>
<dbReference type="Pfam" id="PF02687">
    <property type="entry name" value="FtsX"/>
    <property type="match status" value="1"/>
</dbReference>
<dbReference type="InterPro" id="IPR003838">
    <property type="entry name" value="ABC3_permease_C"/>
</dbReference>
<reference evidence="10 11" key="2">
    <citation type="journal article" date="2015" name="Genome Announc.">
        <title>Complete Genome Sequence of Hyperthermophilic Piezophilic Archaeon Palaeococcus pacificus DY20341T, Isolated from Deep-Sea Hydrothermal Sediments.</title>
        <authorList>
            <person name="Zeng X."/>
            <person name="Jebbar M."/>
            <person name="Shao Z."/>
        </authorList>
    </citation>
    <scope>NUCLEOTIDE SEQUENCE [LARGE SCALE GENOMIC DNA]</scope>
    <source>
        <strain evidence="10 11">DY20341</strain>
    </source>
</reference>
<feature type="transmembrane region" description="Helical" evidence="7">
    <location>
        <begin position="336"/>
        <end position="357"/>
    </location>
</feature>
<proteinExistence type="predicted"/>
<evidence type="ECO:0000259" key="9">
    <source>
        <dbReference type="Pfam" id="PF12704"/>
    </source>
</evidence>
<dbReference type="STRING" id="1343739.PAP_08730"/>
<dbReference type="HOGENOM" id="CLU_000604_8_9_2"/>
<evidence type="ECO:0000256" key="7">
    <source>
        <dbReference type="SAM" id="Phobius"/>
    </source>
</evidence>
<evidence type="ECO:0000256" key="5">
    <source>
        <dbReference type="ARBA" id="ARBA00022989"/>
    </source>
</evidence>
<accession>A0A075LVV6</accession>
<feature type="domain" description="MacB-like periplasmic core" evidence="9">
    <location>
        <begin position="15"/>
        <end position="218"/>
    </location>
</feature>
<evidence type="ECO:0000313" key="10">
    <source>
        <dbReference type="EMBL" id="AIF70127.1"/>
    </source>
</evidence>
<gene>
    <name evidence="10" type="ORF">PAP_08730</name>
</gene>
<organism evidence="10 11">
    <name type="scientific">Palaeococcus pacificus DY20341</name>
    <dbReference type="NCBI Taxonomy" id="1343739"/>
    <lineage>
        <taxon>Archaea</taxon>
        <taxon>Methanobacteriati</taxon>
        <taxon>Methanobacteriota</taxon>
        <taxon>Thermococci</taxon>
        <taxon>Thermococcales</taxon>
        <taxon>Thermococcaceae</taxon>
        <taxon>Palaeococcus</taxon>
    </lineage>
</organism>
<sequence>MIARKNLFHDKGRVVISVGGVALSVTLVIILLGVYYGMTTLGTNYIVHTNADLWVGQEGIHDLWHTYSLLPRGLADELKGVDGVKSVHELIGRAVQIEVPETGGKKTVYIVGFDPASGVGGPWDIMKGSREIKNGEAIVDHVFFVRNNLKLGDTIKVGDKELKIVGVSKGTFAVVYPYIFVTTEDAAEIFGTSQYVNYYLVELSGDRAADEVVKDITDRLKKKGVPVEILTKEKFIQNHKDVINESFNSILFPLVFIGFIIGAAVIGLTLYTMTMEKMREYAILKAIGAQNKFLRKIVFQQAVMITFLGFAVGIGLSLLATTFVPRFAPEFFVEMNSATVGITFAAVVGMGLLAPLIPIRRLNKVDPVVVFNA</sequence>
<keyword evidence="3" id="KW-1003">Cell membrane</keyword>
<dbReference type="eggNOG" id="arCOG02312">
    <property type="taxonomic scope" value="Archaea"/>
</dbReference>
<dbReference type="AlphaFoldDB" id="A0A075LVV6"/>
<evidence type="ECO:0000259" key="8">
    <source>
        <dbReference type="Pfam" id="PF02687"/>
    </source>
</evidence>
<evidence type="ECO:0008006" key="12">
    <source>
        <dbReference type="Google" id="ProtNLM"/>
    </source>
</evidence>
<dbReference type="PANTHER" id="PTHR43738">
    <property type="entry name" value="ABC TRANSPORTER, MEMBRANE PROTEIN"/>
    <property type="match status" value="1"/>
</dbReference>
<evidence type="ECO:0000313" key="11">
    <source>
        <dbReference type="Proteomes" id="UP000027981"/>
    </source>
</evidence>
<dbReference type="GeneID" id="24842843"/>
<evidence type="ECO:0000256" key="4">
    <source>
        <dbReference type="ARBA" id="ARBA00022692"/>
    </source>
</evidence>
<dbReference type="OrthoDB" id="11469at2157"/>
<name>A0A075LVV6_9EURY</name>
<keyword evidence="2" id="KW-0813">Transport</keyword>
<evidence type="ECO:0000256" key="3">
    <source>
        <dbReference type="ARBA" id="ARBA00022475"/>
    </source>
</evidence>
<evidence type="ECO:0000256" key="6">
    <source>
        <dbReference type="ARBA" id="ARBA00023136"/>
    </source>
</evidence>
<feature type="transmembrane region" description="Helical" evidence="7">
    <location>
        <begin position="302"/>
        <end position="324"/>
    </location>
</feature>
<dbReference type="KEGG" id="ppac:PAP_08730"/>
<keyword evidence="6 7" id="KW-0472">Membrane</keyword>
<evidence type="ECO:0000256" key="2">
    <source>
        <dbReference type="ARBA" id="ARBA00022448"/>
    </source>
</evidence>
<reference evidence="11" key="1">
    <citation type="submission" date="2013-06" db="EMBL/GenBank/DDBJ databases">
        <title>Complete Genome Sequence of Hyperthermophilic Palaeococcus pacificus DY20341T, Isolated from a Deep-Sea Hydrothermal Sediments.</title>
        <authorList>
            <person name="Zeng X."/>
            <person name="Shao Z."/>
        </authorList>
    </citation>
    <scope>NUCLEOTIDE SEQUENCE [LARGE SCALE GENOMIC DNA]</scope>
    <source>
        <strain evidence="11">DY20341</strain>
    </source>
</reference>
<keyword evidence="11" id="KW-1185">Reference proteome</keyword>
<feature type="transmembrane region" description="Helical" evidence="7">
    <location>
        <begin position="12"/>
        <end position="38"/>
    </location>
</feature>
<feature type="transmembrane region" description="Helical" evidence="7">
    <location>
        <begin position="250"/>
        <end position="271"/>
    </location>
</feature>
<feature type="domain" description="ABC3 transporter permease C-terminal" evidence="8">
    <location>
        <begin position="255"/>
        <end position="367"/>
    </location>
</feature>